<dbReference type="PANTHER" id="PTHR11937">
    <property type="entry name" value="ACTIN"/>
    <property type="match status" value="1"/>
</dbReference>
<evidence type="ECO:0000313" key="2">
    <source>
        <dbReference type="EMBL" id="KAJ3655516.1"/>
    </source>
</evidence>
<gene>
    <name evidence="2" type="ORF">Zmor_014644</name>
</gene>
<dbReference type="Pfam" id="PF00022">
    <property type="entry name" value="Actin"/>
    <property type="match status" value="1"/>
</dbReference>
<dbReference type="FunFam" id="3.30.420.40:FF:000058">
    <property type="entry name" value="Putative actin-related protein 5"/>
    <property type="match status" value="1"/>
</dbReference>
<dbReference type="AlphaFoldDB" id="A0AA38IHS4"/>
<dbReference type="SMART" id="SM00268">
    <property type="entry name" value="ACTIN"/>
    <property type="match status" value="1"/>
</dbReference>
<organism evidence="2 3">
    <name type="scientific">Zophobas morio</name>
    <dbReference type="NCBI Taxonomy" id="2755281"/>
    <lineage>
        <taxon>Eukaryota</taxon>
        <taxon>Metazoa</taxon>
        <taxon>Ecdysozoa</taxon>
        <taxon>Arthropoda</taxon>
        <taxon>Hexapoda</taxon>
        <taxon>Insecta</taxon>
        <taxon>Pterygota</taxon>
        <taxon>Neoptera</taxon>
        <taxon>Endopterygota</taxon>
        <taxon>Coleoptera</taxon>
        <taxon>Polyphaga</taxon>
        <taxon>Cucujiformia</taxon>
        <taxon>Tenebrionidae</taxon>
        <taxon>Zophobas</taxon>
    </lineage>
</organism>
<accession>A0AA38IHS4</accession>
<protein>
    <submittedName>
        <fullName evidence="2">Uncharacterized protein</fullName>
    </submittedName>
</protein>
<proteinExistence type="inferred from homology"/>
<dbReference type="Gene3D" id="3.30.420.40">
    <property type="match status" value="2"/>
</dbReference>
<dbReference type="Proteomes" id="UP001168821">
    <property type="component" value="Unassembled WGS sequence"/>
</dbReference>
<dbReference type="InterPro" id="IPR004000">
    <property type="entry name" value="Actin"/>
</dbReference>
<name>A0AA38IHS4_9CUCU</name>
<comment type="caution">
    <text evidence="2">The sequence shown here is derived from an EMBL/GenBank/DDBJ whole genome shotgun (WGS) entry which is preliminary data.</text>
</comment>
<dbReference type="EMBL" id="JALNTZ010000004">
    <property type="protein sequence ID" value="KAJ3655516.1"/>
    <property type="molecule type" value="Genomic_DNA"/>
</dbReference>
<dbReference type="InterPro" id="IPR043129">
    <property type="entry name" value="ATPase_NBD"/>
</dbReference>
<evidence type="ECO:0000256" key="1">
    <source>
        <dbReference type="RuleBase" id="RU000487"/>
    </source>
</evidence>
<dbReference type="SUPFAM" id="SSF53067">
    <property type="entry name" value="Actin-like ATPase domain"/>
    <property type="match status" value="2"/>
</dbReference>
<keyword evidence="3" id="KW-1185">Reference proteome</keyword>
<reference evidence="2" key="1">
    <citation type="journal article" date="2023" name="G3 (Bethesda)">
        <title>Whole genome assemblies of Zophobas morio and Tenebrio molitor.</title>
        <authorList>
            <person name="Kaur S."/>
            <person name="Stinson S.A."/>
            <person name="diCenzo G.C."/>
        </authorList>
    </citation>
    <scope>NUCLEOTIDE SEQUENCE</scope>
    <source>
        <strain evidence="2">QUZm001</strain>
    </source>
</reference>
<evidence type="ECO:0000313" key="3">
    <source>
        <dbReference type="Proteomes" id="UP001168821"/>
    </source>
</evidence>
<sequence>MDTTRRAVVFDVGSSSTRVGLSSDQTPTIFPTLVTKSDGQVRVGGPGETIRVQDMMIANFDHVTKIWEHGFELLKVDPKEHPVFLNKPSYPSPTAQTEKMAQIMFEEFGVPALHLNYPAVMALHGHGSDCGLVVDSGFSETQFYPVYQGHILKWPVTRGLRVAGDYLTSLLLDVLQKKGACTYTTAEQIKEKSFYVSGDPETEKPTPETCVLEDANVTLLEEKFKIPEELYTSRLECCGIHEYVLKTLYKCDPELRPTLFKNIVLTGGNSQMPGFASRLEKELIKSLPYYKTLHNERPRITVSAPNVAWIGGTKLASLPTFLDTCMTMADYDEYGPTLVNTKFF</sequence>
<dbReference type="Gene3D" id="3.90.640.10">
    <property type="entry name" value="Actin, Chain A, domain 4"/>
    <property type="match status" value="1"/>
</dbReference>
<comment type="similarity">
    <text evidence="1">Belongs to the actin family.</text>
</comment>